<accession>A0E9N0</accession>
<evidence type="ECO:0000313" key="3">
    <source>
        <dbReference type="EMBL" id="CAK91997.1"/>
    </source>
</evidence>
<dbReference type="HOGENOM" id="CLU_088097_0_0_1"/>
<gene>
    <name evidence="3" type="ORF">GSPATT00024728001</name>
</gene>
<dbReference type="OrthoDB" id="306872at2759"/>
<feature type="compositionally biased region" description="Polar residues" evidence="2">
    <location>
        <begin position="92"/>
        <end position="110"/>
    </location>
</feature>
<protein>
    <submittedName>
        <fullName evidence="3">Uncharacterized protein</fullName>
    </submittedName>
</protein>
<organism evidence="3 4">
    <name type="scientific">Paramecium tetraurelia</name>
    <dbReference type="NCBI Taxonomy" id="5888"/>
    <lineage>
        <taxon>Eukaryota</taxon>
        <taxon>Sar</taxon>
        <taxon>Alveolata</taxon>
        <taxon>Ciliophora</taxon>
        <taxon>Intramacronucleata</taxon>
        <taxon>Oligohymenophorea</taxon>
        <taxon>Peniculida</taxon>
        <taxon>Parameciidae</taxon>
        <taxon>Paramecium</taxon>
    </lineage>
</organism>
<feature type="region of interest" description="Disordered" evidence="2">
    <location>
        <begin position="78"/>
        <end position="169"/>
    </location>
</feature>
<dbReference type="EMBL" id="CT868666">
    <property type="protein sequence ID" value="CAK91997.1"/>
    <property type="molecule type" value="Genomic_DNA"/>
</dbReference>
<dbReference type="InParanoid" id="A0E9N0"/>
<proteinExistence type="predicted"/>
<dbReference type="KEGG" id="ptm:GSPATT00024728001"/>
<reference evidence="3 4" key="1">
    <citation type="journal article" date="2006" name="Nature">
        <title>Global trends of whole-genome duplications revealed by the ciliate Paramecium tetraurelia.</title>
        <authorList>
            <consortium name="Genoscope"/>
            <person name="Aury J.-M."/>
            <person name="Jaillon O."/>
            <person name="Duret L."/>
            <person name="Noel B."/>
            <person name="Jubin C."/>
            <person name="Porcel B.M."/>
            <person name="Segurens B."/>
            <person name="Daubin V."/>
            <person name="Anthouard V."/>
            <person name="Aiach N."/>
            <person name="Arnaiz O."/>
            <person name="Billaut A."/>
            <person name="Beisson J."/>
            <person name="Blanc I."/>
            <person name="Bouhouche K."/>
            <person name="Camara F."/>
            <person name="Duharcourt S."/>
            <person name="Guigo R."/>
            <person name="Gogendeau D."/>
            <person name="Katinka M."/>
            <person name="Keller A.-M."/>
            <person name="Kissmehl R."/>
            <person name="Klotz C."/>
            <person name="Koll F."/>
            <person name="Le Moue A."/>
            <person name="Lepere C."/>
            <person name="Malinsky S."/>
            <person name="Nowacki M."/>
            <person name="Nowak J.K."/>
            <person name="Plattner H."/>
            <person name="Poulain J."/>
            <person name="Ruiz F."/>
            <person name="Serrano V."/>
            <person name="Zagulski M."/>
            <person name="Dessen P."/>
            <person name="Betermier M."/>
            <person name="Weissenbach J."/>
            <person name="Scarpelli C."/>
            <person name="Schachter V."/>
            <person name="Sperling L."/>
            <person name="Meyer E."/>
            <person name="Cohen J."/>
            <person name="Wincker P."/>
        </authorList>
    </citation>
    <scope>NUCLEOTIDE SEQUENCE [LARGE SCALE GENOMIC DNA]</scope>
    <source>
        <strain evidence="3 4">Stock d4-2</strain>
    </source>
</reference>
<sequence length="276" mass="32465">MDHERKEMKQSVIQNQRELKYENYRLIIILQLNNNNIFRWIRKDELQQLIDEQNKDEFSDDQDLVSHIDIEDFESRLHTSQSFAREKPPQQNPRAQSGMTQTGKQPQSVKDLNEKMQQNLAKKQANQQTRVQVQQRSSQQQQFSQTQQVQKKQDKRKSVEPRANNPRQVLEQAQKDNQELLQKLGAMKRQLQSLEAENAELKLEIQRKGNSSGFLPKIEQAANSEAKLLKMENEELKRIIQKQNGSDSGKMLQMYGLQVVKLKCRIDELTQQLEKQ</sequence>
<keyword evidence="1" id="KW-0175">Coiled coil</keyword>
<dbReference type="Proteomes" id="UP000000600">
    <property type="component" value="Unassembled WGS sequence"/>
</dbReference>
<feature type="compositionally biased region" description="Low complexity" evidence="2">
    <location>
        <begin position="117"/>
        <end position="150"/>
    </location>
</feature>
<dbReference type="OMA" id="MTQTGKQ"/>
<name>A0E9N0_PARTE</name>
<dbReference type="RefSeq" id="XP_001459394.1">
    <property type="nucleotide sequence ID" value="XM_001459357.1"/>
</dbReference>
<feature type="coiled-coil region" evidence="1">
    <location>
        <begin position="170"/>
        <end position="239"/>
    </location>
</feature>
<evidence type="ECO:0000256" key="2">
    <source>
        <dbReference type="SAM" id="MobiDB-lite"/>
    </source>
</evidence>
<dbReference type="GeneID" id="5045179"/>
<keyword evidence="4" id="KW-1185">Reference proteome</keyword>
<evidence type="ECO:0000313" key="4">
    <source>
        <dbReference type="Proteomes" id="UP000000600"/>
    </source>
</evidence>
<dbReference type="AlphaFoldDB" id="A0E9N0"/>
<evidence type="ECO:0000256" key="1">
    <source>
        <dbReference type="SAM" id="Coils"/>
    </source>
</evidence>